<feature type="transmembrane region" description="Helical" evidence="1">
    <location>
        <begin position="51"/>
        <end position="70"/>
    </location>
</feature>
<reference evidence="2 3" key="1">
    <citation type="submission" date="2018-07" db="EMBL/GenBank/DDBJ databases">
        <title>Motiliproteus coralliicola sp. nov., a bacterium isolated from Coral.</title>
        <authorList>
            <person name="Wang G."/>
        </authorList>
    </citation>
    <scope>NUCLEOTIDE SEQUENCE [LARGE SCALE GENOMIC DNA]</scope>
    <source>
        <strain evidence="2 3">C34</strain>
    </source>
</reference>
<name>A0A369WJ08_9GAMM</name>
<organism evidence="2 3">
    <name type="scientific">Motiliproteus coralliicola</name>
    <dbReference type="NCBI Taxonomy" id="2283196"/>
    <lineage>
        <taxon>Bacteria</taxon>
        <taxon>Pseudomonadati</taxon>
        <taxon>Pseudomonadota</taxon>
        <taxon>Gammaproteobacteria</taxon>
        <taxon>Oceanospirillales</taxon>
        <taxon>Oceanospirillaceae</taxon>
        <taxon>Motiliproteus</taxon>
    </lineage>
</organism>
<keyword evidence="1" id="KW-1133">Transmembrane helix</keyword>
<dbReference type="RefSeq" id="WP_114695749.1">
    <property type="nucleotide sequence ID" value="NZ_QQOH01000003.1"/>
</dbReference>
<protein>
    <submittedName>
        <fullName evidence="2">Uncharacterized protein</fullName>
    </submittedName>
</protein>
<keyword evidence="3" id="KW-1185">Reference proteome</keyword>
<accession>A0A369WJ08</accession>
<proteinExistence type="predicted"/>
<keyword evidence="1" id="KW-0472">Membrane</keyword>
<sequence length="293" mass="32365">MPNNLKQGLDSLKGVLKLLDDRSPSPRCWYITLAVVAVISVFSYSEGKFEFGVRAYTLITLVMMWMPYLLKLLALMGGGIKTAAGEIKTSGLAELLPQLLGVINEYEREILQDQAPTTQALIRTLRDKAEKEIAATVEEGQSFKLACQNLATDYDALRKSQPSGLERTQAMSGIATQMRVLAKKADYQTEDLQTLYQDSSGGNRVLTLSAIQAVSSPEHFPMVLKSIGQSESAFEQHLALRVAQTMVGDIDEEAKRQLKATIEDQQSGGEGKWITKDSDRYRLSQRIVQMIGG</sequence>
<evidence type="ECO:0000313" key="2">
    <source>
        <dbReference type="EMBL" id="RDE19405.1"/>
    </source>
</evidence>
<keyword evidence="1" id="KW-0812">Transmembrane</keyword>
<dbReference type="EMBL" id="QQOH01000003">
    <property type="protein sequence ID" value="RDE19405.1"/>
    <property type="molecule type" value="Genomic_DNA"/>
</dbReference>
<comment type="caution">
    <text evidence="2">The sequence shown here is derived from an EMBL/GenBank/DDBJ whole genome shotgun (WGS) entry which is preliminary data.</text>
</comment>
<feature type="transmembrane region" description="Helical" evidence="1">
    <location>
        <begin position="28"/>
        <end position="45"/>
    </location>
</feature>
<evidence type="ECO:0000313" key="3">
    <source>
        <dbReference type="Proteomes" id="UP000253769"/>
    </source>
</evidence>
<evidence type="ECO:0000256" key="1">
    <source>
        <dbReference type="SAM" id="Phobius"/>
    </source>
</evidence>
<dbReference type="Proteomes" id="UP000253769">
    <property type="component" value="Unassembled WGS sequence"/>
</dbReference>
<dbReference type="OrthoDB" id="1257168at2"/>
<gene>
    <name evidence="2" type="ORF">DV711_10935</name>
</gene>
<dbReference type="AlphaFoldDB" id="A0A369WJ08"/>